<protein>
    <submittedName>
        <fullName evidence="1">Uncharacterized protein</fullName>
    </submittedName>
</protein>
<gene>
    <name evidence="1" type="ORF">ACE5LO_26960</name>
</gene>
<name>A0ABV5C924_9BACL</name>
<accession>A0ABV5C924</accession>
<organism evidence="1 2">
    <name type="scientific">Paenibacillus medicaginis</name>
    <dbReference type="NCBI Taxonomy" id="1470560"/>
    <lineage>
        <taxon>Bacteria</taxon>
        <taxon>Bacillati</taxon>
        <taxon>Bacillota</taxon>
        <taxon>Bacilli</taxon>
        <taxon>Bacillales</taxon>
        <taxon>Paenibacillaceae</taxon>
        <taxon>Paenibacillus</taxon>
    </lineage>
</organism>
<sequence>MSNVSLYSFRGLYYAEYIDVPKLKESISELLGIKNTFSRQSLKTFYENIVLKNVSRKNEIDKVLFENILYGQLKNVSLNKIQSPTKIKLPVLRKQMEQLISTYNHNQFIPSQFRADMKDSGFYLMDTISPTHTGTKFIAGFDIKASNNDVEELRILFVEVVKKENKRSFLLGGIEVDFKRLTLTLMARHTTGIAKPEEDEEPYDHSISSLFNRIKGELLPYLRIVPYIDCEKDRKGLFEYCKSLDDKLLEDKRALVNQRTGRLLPATTKQLFDALFEKDDNRPDKNVQETIIKQINSMLVASYIAANVSNNELKREARRLDLEAYSTRISFTSNNASRSSTESAGANKPLASSELFHSLYTSFTDSQRLQTFSLSWFTDINNTNLKDIDVIQTTIRSNKSDFLITFKANRPLEKEFLHYVLDRISELRNY</sequence>
<evidence type="ECO:0000313" key="2">
    <source>
        <dbReference type="Proteomes" id="UP001580430"/>
    </source>
</evidence>
<reference evidence="1 2" key="1">
    <citation type="submission" date="2024-09" db="EMBL/GenBank/DDBJ databases">
        <title>Paenibacillus zeirhizospherea sp. nov., isolated from surface of the maize (Zea mays) roots in a horticulture field, Hungary.</title>
        <authorList>
            <person name="Marton D."/>
            <person name="Farkas M."/>
            <person name="Bedics A."/>
            <person name="Toth E."/>
            <person name="Tancsics A."/>
            <person name="Boka K."/>
            <person name="Marati G."/>
            <person name="Kriszt B."/>
            <person name="Cserhati M."/>
        </authorList>
    </citation>
    <scope>NUCLEOTIDE SEQUENCE [LARGE SCALE GENOMIC DNA]</scope>
    <source>
        <strain evidence="1 2">JCM 18446</strain>
    </source>
</reference>
<dbReference type="EMBL" id="JBHIRY010000056">
    <property type="protein sequence ID" value="MFB5764004.1"/>
    <property type="molecule type" value="Genomic_DNA"/>
</dbReference>
<proteinExistence type="predicted"/>
<evidence type="ECO:0000313" key="1">
    <source>
        <dbReference type="EMBL" id="MFB5764004.1"/>
    </source>
</evidence>
<keyword evidence="2" id="KW-1185">Reference proteome</keyword>
<dbReference type="Proteomes" id="UP001580430">
    <property type="component" value="Unassembled WGS sequence"/>
</dbReference>
<dbReference type="RefSeq" id="WP_375523003.1">
    <property type="nucleotide sequence ID" value="NZ_JBHIRY010000056.1"/>
</dbReference>
<comment type="caution">
    <text evidence="1">The sequence shown here is derived from an EMBL/GenBank/DDBJ whole genome shotgun (WGS) entry which is preliminary data.</text>
</comment>